<evidence type="ECO:0000313" key="12">
    <source>
        <dbReference type="Proteomes" id="UP001152747"/>
    </source>
</evidence>
<reference evidence="11" key="1">
    <citation type="submission" date="2022-11" db="EMBL/GenBank/DDBJ databases">
        <authorList>
            <person name="Kikuchi T."/>
        </authorList>
    </citation>
    <scope>NUCLEOTIDE SEQUENCE</scope>
    <source>
        <strain evidence="11">PS1010</strain>
    </source>
</reference>
<accession>A0A9P1IX75</accession>
<feature type="domain" description="G-protein coupled receptors family 1 profile" evidence="10">
    <location>
        <begin position="56"/>
        <end position="422"/>
    </location>
</feature>
<dbReference type="Gene3D" id="1.20.1070.10">
    <property type="entry name" value="Rhodopsin 7-helix transmembrane proteins"/>
    <property type="match status" value="1"/>
</dbReference>
<protein>
    <recommendedName>
        <fullName evidence="10">G-protein coupled receptors family 1 profile domain-containing protein</fullName>
    </recommendedName>
</protein>
<keyword evidence="4 9" id="KW-1133">Transmembrane helix</keyword>
<keyword evidence="5" id="KW-0297">G-protein coupled receptor</keyword>
<keyword evidence="8" id="KW-0807">Transducer</keyword>
<evidence type="ECO:0000259" key="10">
    <source>
        <dbReference type="PROSITE" id="PS50262"/>
    </source>
</evidence>
<evidence type="ECO:0000256" key="9">
    <source>
        <dbReference type="SAM" id="Phobius"/>
    </source>
</evidence>
<dbReference type="EMBL" id="CANHGI010000005">
    <property type="protein sequence ID" value="CAI5452760.1"/>
    <property type="molecule type" value="Genomic_DNA"/>
</dbReference>
<dbReference type="GO" id="GO:0007218">
    <property type="term" value="P:neuropeptide signaling pathway"/>
    <property type="evidence" value="ECO:0007669"/>
    <property type="project" value="TreeGrafter"/>
</dbReference>
<dbReference type="GO" id="GO:0005886">
    <property type="term" value="C:plasma membrane"/>
    <property type="evidence" value="ECO:0007669"/>
    <property type="project" value="UniProtKB-SubCell"/>
</dbReference>
<dbReference type="OrthoDB" id="6435638at2759"/>
<evidence type="ECO:0000256" key="2">
    <source>
        <dbReference type="ARBA" id="ARBA00022475"/>
    </source>
</evidence>
<feature type="transmembrane region" description="Helical" evidence="9">
    <location>
        <begin position="403"/>
        <end position="425"/>
    </location>
</feature>
<feature type="transmembrane region" description="Helical" evidence="9">
    <location>
        <begin position="166"/>
        <end position="185"/>
    </location>
</feature>
<keyword evidence="2" id="KW-1003">Cell membrane</keyword>
<keyword evidence="7" id="KW-0675">Receptor</keyword>
<dbReference type="SUPFAM" id="SSF81321">
    <property type="entry name" value="Family A G protein-coupled receptor-like"/>
    <property type="match status" value="1"/>
</dbReference>
<feature type="transmembrane region" description="Helical" evidence="9">
    <location>
        <begin position="120"/>
        <end position="145"/>
    </location>
</feature>
<dbReference type="PANTHER" id="PTHR24230:SF136">
    <property type="entry name" value="G-PROTEIN COUPLED RECEPTORS FAMILY 1 PROFILE DOMAIN-CONTAINING PROTEIN"/>
    <property type="match status" value="1"/>
</dbReference>
<evidence type="ECO:0000256" key="8">
    <source>
        <dbReference type="ARBA" id="ARBA00023224"/>
    </source>
</evidence>
<comment type="subcellular location">
    <subcellularLocation>
        <location evidence="1">Cell membrane</location>
        <topology evidence="1">Multi-pass membrane protein</topology>
    </subcellularLocation>
</comment>
<dbReference type="PRINTS" id="PR00237">
    <property type="entry name" value="GPCRRHODOPSN"/>
</dbReference>
<keyword evidence="3 9" id="KW-0812">Transmembrane</keyword>
<dbReference type="InterPro" id="IPR000276">
    <property type="entry name" value="GPCR_Rhodpsn"/>
</dbReference>
<evidence type="ECO:0000256" key="4">
    <source>
        <dbReference type="ARBA" id="ARBA00022989"/>
    </source>
</evidence>
<dbReference type="Pfam" id="PF00001">
    <property type="entry name" value="7tm_1"/>
    <property type="match status" value="2"/>
</dbReference>
<evidence type="ECO:0000256" key="5">
    <source>
        <dbReference type="ARBA" id="ARBA00023040"/>
    </source>
</evidence>
<dbReference type="PROSITE" id="PS50262">
    <property type="entry name" value="G_PROTEIN_RECEP_F1_2"/>
    <property type="match status" value="1"/>
</dbReference>
<evidence type="ECO:0000256" key="6">
    <source>
        <dbReference type="ARBA" id="ARBA00023136"/>
    </source>
</evidence>
<feature type="transmembrane region" description="Helical" evidence="9">
    <location>
        <begin position="377"/>
        <end position="397"/>
    </location>
</feature>
<feature type="transmembrane region" description="Helical" evidence="9">
    <location>
        <begin position="80"/>
        <end position="100"/>
    </location>
</feature>
<organism evidence="11 12">
    <name type="scientific">Caenorhabditis angaria</name>
    <dbReference type="NCBI Taxonomy" id="860376"/>
    <lineage>
        <taxon>Eukaryota</taxon>
        <taxon>Metazoa</taxon>
        <taxon>Ecdysozoa</taxon>
        <taxon>Nematoda</taxon>
        <taxon>Chromadorea</taxon>
        <taxon>Rhabditida</taxon>
        <taxon>Rhabditina</taxon>
        <taxon>Rhabditomorpha</taxon>
        <taxon>Rhabditoidea</taxon>
        <taxon>Rhabditidae</taxon>
        <taxon>Peloderinae</taxon>
        <taxon>Caenorhabditis</taxon>
    </lineage>
</organism>
<dbReference type="AlphaFoldDB" id="A0A9P1IX75"/>
<dbReference type="Proteomes" id="UP001152747">
    <property type="component" value="Unassembled WGS sequence"/>
</dbReference>
<name>A0A9P1IX75_9PELO</name>
<evidence type="ECO:0000256" key="3">
    <source>
        <dbReference type="ARBA" id="ARBA00022692"/>
    </source>
</evidence>
<evidence type="ECO:0000256" key="1">
    <source>
        <dbReference type="ARBA" id="ARBA00004651"/>
    </source>
</evidence>
<keyword evidence="6 9" id="KW-0472">Membrane</keyword>
<dbReference type="GO" id="GO:0008528">
    <property type="term" value="F:G protein-coupled peptide receptor activity"/>
    <property type="evidence" value="ECO:0007669"/>
    <property type="project" value="TreeGrafter"/>
</dbReference>
<keyword evidence="12" id="KW-1185">Reference proteome</keyword>
<proteinExistence type="predicted"/>
<dbReference type="InterPro" id="IPR017452">
    <property type="entry name" value="GPCR_Rhodpsn_7TM"/>
</dbReference>
<feature type="transmembrane region" description="Helical" evidence="9">
    <location>
        <begin position="48"/>
        <end position="68"/>
    </location>
</feature>
<evidence type="ECO:0000313" key="11">
    <source>
        <dbReference type="EMBL" id="CAI5452760.1"/>
    </source>
</evidence>
<gene>
    <name evidence="11" type="ORF">CAMP_LOCUS15397</name>
</gene>
<comment type="caution">
    <text evidence="11">The sequence shown here is derived from an EMBL/GenBank/DDBJ whole genome shotgun (WGS) entry which is preliminary data.</text>
</comment>
<sequence>MINLTEIMMNITEAMIENSIGEDGYEEASPQDESEDSEKFRIKIETCIYVICFLVGGPLNVLSLVRSLQAFRAHKAKSQILLLRINLNMADLFTLFLFIPKQVIWLQTYQWYGGEILCRVCAFFSTFSFYLHAFVISCIAIDRAFGAYNISSINAHRRAYNRCRNMLCVAWTLAILISLPQAVVFQTTSPFLATGDDFTQCATVFMIFRHEKLNEYMQIGTSDIRKMQIEQQAESVFFWEKVYAVNHFLFVFWIPFIIIIFSYGIVLLILQGHLKQEKKSSCFKCRVKSLDMEEDSVAGTPTKETYLLQQDESYALKTWSRENIHIDFDSQSNVKRNGSVKSRTIPHPVPSTTRFGAMAVSTIHKAKQHAKRQATQIILAYVCVWSPYNFMTVLGVLGMEINYLGFFNAAMCVNTMINPIIYGVIRNIKR</sequence>
<feature type="transmembrane region" description="Helical" evidence="9">
    <location>
        <begin position="248"/>
        <end position="270"/>
    </location>
</feature>
<dbReference type="PANTHER" id="PTHR24230">
    <property type="entry name" value="G-PROTEIN COUPLED RECEPTOR"/>
    <property type="match status" value="1"/>
</dbReference>
<evidence type="ECO:0000256" key="7">
    <source>
        <dbReference type="ARBA" id="ARBA00023170"/>
    </source>
</evidence>